<keyword evidence="3" id="KW-1185">Reference proteome</keyword>
<sequence length="71" mass="7622">MVNIKILFFFIGLQVARTLASPVEATATNTALATVQEAPINASFDPITFGGPKAELAPEQKACTFYALDYL</sequence>
<gene>
    <name evidence="2" type="ORF">B0J11DRAFT_583091</name>
</gene>
<protein>
    <submittedName>
        <fullName evidence="2">Uncharacterized protein</fullName>
    </submittedName>
</protein>
<feature type="signal peptide" evidence="1">
    <location>
        <begin position="1"/>
        <end position="20"/>
    </location>
</feature>
<proteinExistence type="predicted"/>
<evidence type="ECO:0000256" key="1">
    <source>
        <dbReference type="SAM" id="SignalP"/>
    </source>
</evidence>
<dbReference type="EMBL" id="JAGMWT010000013">
    <property type="protein sequence ID" value="KAH7117694.1"/>
    <property type="molecule type" value="Genomic_DNA"/>
</dbReference>
<keyword evidence="1" id="KW-0732">Signal</keyword>
<dbReference type="Proteomes" id="UP000700596">
    <property type="component" value="Unassembled WGS sequence"/>
</dbReference>
<organism evidence="2 3">
    <name type="scientific">Dendryphion nanum</name>
    <dbReference type="NCBI Taxonomy" id="256645"/>
    <lineage>
        <taxon>Eukaryota</taxon>
        <taxon>Fungi</taxon>
        <taxon>Dikarya</taxon>
        <taxon>Ascomycota</taxon>
        <taxon>Pezizomycotina</taxon>
        <taxon>Dothideomycetes</taxon>
        <taxon>Pleosporomycetidae</taxon>
        <taxon>Pleosporales</taxon>
        <taxon>Torulaceae</taxon>
        <taxon>Dendryphion</taxon>
    </lineage>
</organism>
<name>A0A9P9IFC4_9PLEO</name>
<feature type="chain" id="PRO_5040433462" evidence="1">
    <location>
        <begin position="21"/>
        <end position="71"/>
    </location>
</feature>
<dbReference type="AlphaFoldDB" id="A0A9P9IFC4"/>
<evidence type="ECO:0000313" key="2">
    <source>
        <dbReference type="EMBL" id="KAH7117694.1"/>
    </source>
</evidence>
<comment type="caution">
    <text evidence="2">The sequence shown here is derived from an EMBL/GenBank/DDBJ whole genome shotgun (WGS) entry which is preliminary data.</text>
</comment>
<evidence type="ECO:0000313" key="3">
    <source>
        <dbReference type="Proteomes" id="UP000700596"/>
    </source>
</evidence>
<reference evidence="2" key="1">
    <citation type="journal article" date="2021" name="Nat. Commun.">
        <title>Genetic determinants of endophytism in the Arabidopsis root mycobiome.</title>
        <authorList>
            <person name="Mesny F."/>
            <person name="Miyauchi S."/>
            <person name="Thiergart T."/>
            <person name="Pickel B."/>
            <person name="Atanasova L."/>
            <person name="Karlsson M."/>
            <person name="Huettel B."/>
            <person name="Barry K.W."/>
            <person name="Haridas S."/>
            <person name="Chen C."/>
            <person name="Bauer D."/>
            <person name="Andreopoulos W."/>
            <person name="Pangilinan J."/>
            <person name="LaButti K."/>
            <person name="Riley R."/>
            <person name="Lipzen A."/>
            <person name="Clum A."/>
            <person name="Drula E."/>
            <person name="Henrissat B."/>
            <person name="Kohler A."/>
            <person name="Grigoriev I.V."/>
            <person name="Martin F.M."/>
            <person name="Hacquard S."/>
        </authorList>
    </citation>
    <scope>NUCLEOTIDE SEQUENCE</scope>
    <source>
        <strain evidence="2">MPI-CAGE-CH-0243</strain>
    </source>
</reference>
<accession>A0A9P9IFC4</accession>